<dbReference type="GeneID" id="68216418"/>
<evidence type="ECO:0000256" key="6">
    <source>
        <dbReference type="ARBA" id="ARBA00048552"/>
    </source>
</evidence>
<comment type="catalytic activity">
    <reaction evidence="6 7 9">
        <text>RNA(n) + a ribonucleoside 5'-triphosphate = RNA(n+1) + diphosphate</text>
        <dbReference type="Rhea" id="RHEA:21248"/>
        <dbReference type="Rhea" id="RHEA-COMP:14527"/>
        <dbReference type="Rhea" id="RHEA-COMP:17342"/>
        <dbReference type="ChEBI" id="CHEBI:33019"/>
        <dbReference type="ChEBI" id="CHEBI:61557"/>
        <dbReference type="ChEBI" id="CHEBI:140395"/>
        <dbReference type="EC" id="2.7.7.6"/>
    </reaction>
</comment>
<dbReference type="CDD" id="cd00653">
    <property type="entry name" value="RNA_pol_B_RPB2"/>
    <property type="match status" value="1"/>
</dbReference>
<feature type="domain" description="DNA-directed RNA polymerase subunit 2 hybrid-binding" evidence="11">
    <location>
        <begin position="655"/>
        <end position="1050"/>
    </location>
</feature>
<evidence type="ECO:0000256" key="3">
    <source>
        <dbReference type="ARBA" id="ARBA00022679"/>
    </source>
</evidence>
<evidence type="ECO:0000256" key="5">
    <source>
        <dbReference type="ARBA" id="ARBA00023163"/>
    </source>
</evidence>
<evidence type="ECO:0000256" key="10">
    <source>
        <dbReference type="SAM" id="MobiDB-lite"/>
    </source>
</evidence>
<evidence type="ECO:0000313" key="16">
    <source>
        <dbReference type="EMBL" id="QVJ99585.1"/>
    </source>
</evidence>
<dbReference type="EMBL" id="MW762687">
    <property type="protein sequence ID" value="QVJ99585.1"/>
    <property type="molecule type" value="Genomic_DNA"/>
</dbReference>
<dbReference type="Pfam" id="PF04565">
    <property type="entry name" value="RNA_pol_Rpb2_3"/>
    <property type="match status" value="1"/>
</dbReference>
<keyword evidence="3 7" id="KW-0808">Transferase</keyword>
<feature type="domain" description="DNA-directed RNA polymerase beta subunit external 1" evidence="15">
    <location>
        <begin position="530"/>
        <end position="589"/>
    </location>
</feature>
<dbReference type="EC" id="2.7.7.6" evidence="7"/>
<feature type="region of interest" description="Disordered" evidence="10">
    <location>
        <begin position="353"/>
        <end position="389"/>
    </location>
</feature>
<evidence type="ECO:0000259" key="14">
    <source>
        <dbReference type="Pfam" id="PF04565"/>
    </source>
</evidence>
<keyword evidence="4 7" id="KW-0548">Nucleotidyltransferase</keyword>
<name>A0A8E5XRD8_9PHAE</name>
<dbReference type="Pfam" id="PF04560">
    <property type="entry name" value="RNA_pol_Rpb2_7"/>
    <property type="match status" value="1"/>
</dbReference>
<evidence type="ECO:0000256" key="9">
    <source>
        <dbReference type="RuleBase" id="RU363031"/>
    </source>
</evidence>
<proteinExistence type="inferred from homology"/>
<dbReference type="GO" id="GO:0009507">
    <property type="term" value="C:chloroplast"/>
    <property type="evidence" value="ECO:0007669"/>
    <property type="project" value="UniProtKB-SubCell"/>
</dbReference>
<dbReference type="InterPro" id="IPR007642">
    <property type="entry name" value="RNA_pol_Rpb2_2"/>
</dbReference>
<keyword evidence="5 7" id="KW-0804">Transcription</keyword>
<evidence type="ECO:0000259" key="13">
    <source>
        <dbReference type="Pfam" id="PF04561"/>
    </source>
</evidence>
<dbReference type="InterPro" id="IPR007121">
    <property type="entry name" value="RNA_pol_bsu_CS"/>
</dbReference>
<gene>
    <name evidence="7 16" type="primary">rpoB</name>
</gene>
<comment type="similarity">
    <text evidence="1 7 8">Belongs to the RNA polymerase beta chain family.</text>
</comment>
<feature type="domain" description="RNA polymerase Rpb2" evidence="12">
    <location>
        <begin position="1052"/>
        <end position="1126"/>
    </location>
</feature>
<reference evidence="16" key="1">
    <citation type="submission" date="2021-03" db="EMBL/GenBank/DDBJ databases">
        <title>The complete chloroplast genome of Ishige okamurae.</title>
        <authorList>
            <person name="Wang X."/>
        </authorList>
    </citation>
    <scope>NUCLEOTIDE SEQUENCE</scope>
</reference>
<dbReference type="NCBIfam" id="NF001616">
    <property type="entry name" value="PRK00405.1"/>
    <property type="match status" value="1"/>
</dbReference>
<geneLocation type="chloroplast" evidence="16"/>
<dbReference type="Pfam" id="PF10385">
    <property type="entry name" value="RNA_pol_Rpb2_45"/>
    <property type="match status" value="1"/>
</dbReference>
<dbReference type="PROSITE" id="PS01166">
    <property type="entry name" value="RNA_POL_BETA"/>
    <property type="match status" value="1"/>
</dbReference>
<dbReference type="PANTHER" id="PTHR20856">
    <property type="entry name" value="DNA-DIRECTED RNA POLYMERASE I SUBUNIT 2"/>
    <property type="match status" value="1"/>
</dbReference>
<dbReference type="InterPro" id="IPR007641">
    <property type="entry name" value="RNA_pol_Rpb2_7"/>
</dbReference>
<organism evidence="16">
    <name type="scientific">Ishige okamurae</name>
    <dbReference type="NCBI Taxonomy" id="233772"/>
    <lineage>
        <taxon>Eukaryota</taxon>
        <taxon>Sar</taxon>
        <taxon>Stramenopiles</taxon>
        <taxon>Ochrophyta</taxon>
        <taxon>PX clade</taxon>
        <taxon>Phaeophyceae</taxon>
        <taxon>Ectocarpales</taxon>
        <taxon>Ishigeaceae</taxon>
        <taxon>Ishige</taxon>
    </lineage>
</organism>
<comment type="subcellular location">
    <subcellularLocation>
        <location evidence="7">Plastid</location>
        <location evidence="7">Chloroplast</location>
    </subcellularLocation>
</comment>
<dbReference type="InterPro" id="IPR019462">
    <property type="entry name" value="DNA-dir_RNA_pol_bsu_external_1"/>
</dbReference>
<keyword evidence="2 7" id="KW-0240">DNA-directed RNA polymerase</keyword>
<dbReference type="InterPro" id="IPR015712">
    <property type="entry name" value="DNA-dir_RNA_pol_su2"/>
</dbReference>
<dbReference type="AlphaFoldDB" id="A0A8E5XRD8"/>
<feature type="domain" description="RNA polymerase Rpb2" evidence="14">
    <location>
        <begin position="444"/>
        <end position="511"/>
    </location>
</feature>
<evidence type="ECO:0000259" key="11">
    <source>
        <dbReference type="Pfam" id="PF00562"/>
    </source>
</evidence>
<dbReference type="GO" id="GO:0003677">
    <property type="term" value="F:DNA binding"/>
    <property type="evidence" value="ECO:0007669"/>
    <property type="project" value="UniProtKB-UniRule"/>
</dbReference>
<dbReference type="InterPro" id="IPR007120">
    <property type="entry name" value="DNA-dir_RNAP_su2_dom"/>
</dbReference>
<comment type="subunit">
    <text evidence="7 9">In plastids the minimal PEP RNA polymerase catalytic core is composed of four subunits: alpha, beta, beta', and beta''. When a (nuclear-encoded) sigma factor is associated with the core the holoenzyme is formed, which can initiate transcription.</text>
</comment>
<evidence type="ECO:0000256" key="7">
    <source>
        <dbReference type="HAMAP-Rule" id="MF_01321"/>
    </source>
</evidence>
<evidence type="ECO:0000256" key="4">
    <source>
        <dbReference type="ARBA" id="ARBA00022695"/>
    </source>
</evidence>
<dbReference type="GO" id="GO:0000428">
    <property type="term" value="C:DNA-directed RNA polymerase complex"/>
    <property type="evidence" value="ECO:0007669"/>
    <property type="project" value="UniProtKB-KW"/>
</dbReference>
<dbReference type="GO" id="GO:0006351">
    <property type="term" value="P:DNA-templated transcription"/>
    <property type="evidence" value="ECO:0007669"/>
    <property type="project" value="UniProtKB-UniRule"/>
</dbReference>
<evidence type="ECO:0000256" key="8">
    <source>
        <dbReference type="RuleBase" id="RU000434"/>
    </source>
</evidence>
<evidence type="ECO:0000256" key="2">
    <source>
        <dbReference type="ARBA" id="ARBA00022478"/>
    </source>
</evidence>
<feature type="compositionally biased region" description="Basic residues" evidence="10">
    <location>
        <begin position="360"/>
        <end position="380"/>
    </location>
</feature>
<dbReference type="GO" id="GO:0003899">
    <property type="term" value="F:DNA-directed RNA polymerase activity"/>
    <property type="evidence" value="ECO:0007669"/>
    <property type="project" value="UniProtKB-UniRule"/>
</dbReference>
<comment type="function">
    <text evidence="7 9">DNA-dependent RNA polymerase catalyzes the transcription of DNA into RNA using the four ribonucleoside triphosphates as substrates.</text>
</comment>
<dbReference type="Pfam" id="PF00562">
    <property type="entry name" value="RNA_pol_Rpb2_6"/>
    <property type="match status" value="1"/>
</dbReference>
<evidence type="ECO:0000259" key="15">
    <source>
        <dbReference type="Pfam" id="PF10385"/>
    </source>
</evidence>
<dbReference type="HAMAP" id="MF_01321">
    <property type="entry name" value="RNApol_bact_RpoB"/>
    <property type="match status" value="1"/>
</dbReference>
<accession>A0A8E5XRD8</accession>
<dbReference type="InterPro" id="IPR007645">
    <property type="entry name" value="RNA_pol_Rpb2_3"/>
</dbReference>
<keyword evidence="16" id="KW-0934">Plastid</keyword>
<sequence>MKKNLNTKTVPQKFSANLPDLSEIQRISFCWFLTDGLPQEVTNYPSMINQKSNIELLVYGQEYKIRYPRYSTLTALRKRGNYSLKIYVLMGLRKKKVSPQGILHIQNSNIKEQVFLGELPLMTRKGTFIFNGCERIIINQLIRSPGVYYKRINKDKRILFEATVITNHGSWLTFELEYNLIWVRIDKKYRIPINWFLIGLSLSEQEIYGTIQNYDFLRSSIRSMISLIDEKMNKDDNFEDLNLSIYFAILRTKELLKTRVLSADYYDLGEIGRLRLNQKLGINVPLTIKILTSLDILKIIDSLINISLYNGKLDDIDNLENRRVRSIGELLQLQLRTALTRLKSNILSNEKFPMELSSTKKPKKRRKSKEKNVSKKAKRKNLSEDETTKVDSNLLKSIPTGKDKAKINLASSEEVEVLRPSYLVSPRIMTSIMREFFGLSPLSQYFDETNALAQITHKRRISSLGPGGLNGEHVSFAARDIHPTQYGRLCPIETPEGQKAGLISSLATYAKLNRFGFVKTPFFRAYRGEVLKNSEPIYLTAEKEDFYRIAAADVPLTSDNFFKNLMVPVRFNKEFITVEKSNVDLIAVSPIQIISTGASLIPFLEHDDANRALMGSNMQRQAVPLLYPKKPIVGTGIEYQVASDSKVGVVNLLPGRVKSVHSDRIIITTDFSSKIYFLDKYRRSNQETIINQKPIIWPGELVEIGQIIADGPAMDMGELALGQNLTVAYMPWEGYNYEDAILVSDKLVRNDIFTSIHVEKHQVQVKETPTGVEEVTRELPNISVKRKANLDKNGLVKIGTFVRPDDILVGKLTPKATSEEMPESKLLRAVFNIKASDLEDTSLRLPNGISGRILDIQTLCEDNGTRLPSGISKLIYIFIAQLKKIKIGDKIAGRHGNKGIISNIVPIQDMPFLPDGTSVDILLNPLGVPSRMNVGQIFECLLGLAGDYLNRRFKMLPFDEMYKPEASRTLVNKKLRQAAIQTNNPWLFNNHSPGKVLLTDGRTGEVFENPILVGKPYIIKLIHLVDKKIHARSTGPYSLVTQQPLGGRSKHGGQRFGEMEVWALEAFGVAYTLQELLTIKSDDMDGRNAVFNAIIKGHAIPKPGIPESFKVLIRELHALGLDITTHAVEKLETGEIVAQKVDLLDNFTINLSF</sequence>
<protein>
    <recommendedName>
        <fullName evidence="7">DNA-directed RNA polymerase subunit beta</fullName>
        <ecNumber evidence="7">2.7.7.6</ecNumber>
    </recommendedName>
    <alternativeName>
        <fullName evidence="7">PEP</fullName>
    </alternativeName>
    <alternativeName>
        <fullName evidence="7">Plastid-encoded RNA polymerase subunit beta</fullName>
        <shortName evidence="7">RNA polymerase subunit beta</shortName>
    </alternativeName>
</protein>
<feature type="domain" description="RNA polymerase Rpb2" evidence="13">
    <location>
        <begin position="143"/>
        <end position="325"/>
    </location>
</feature>
<dbReference type="RefSeq" id="YP_010185241.1">
    <property type="nucleotide sequence ID" value="NC_058314.1"/>
</dbReference>
<evidence type="ECO:0000259" key="12">
    <source>
        <dbReference type="Pfam" id="PF04560"/>
    </source>
</evidence>
<dbReference type="GO" id="GO:0032549">
    <property type="term" value="F:ribonucleoside binding"/>
    <property type="evidence" value="ECO:0007669"/>
    <property type="project" value="InterPro"/>
</dbReference>
<dbReference type="InterPro" id="IPR010243">
    <property type="entry name" value="RNA_pol_bsu_bac"/>
</dbReference>
<evidence type="ECO:0000256" key="1">
    <source>
        <dbReference type="ARBA" id="ARBA00006835"/>
    </source>
</evidence>
<dbReference type="Pfam" id="PF04561">
    <property type="entry name" value="RNA_pol_Rpb2_2"/>
    <property type="match status" value="1"/>
</dbReference>
<keyword evidence="16" id="KW-0150">Chloroplast</keyword>